<keyword evidence="1 2" id="KW-0378">Hydrolase</keyword>
<dbReference type="NCBIfam" id="TIGR02258">
    <property type="entry name" value="2_5_ligase"/>
    <property type="match status" value="1"/>
</dbReference>
<sequence>MVYGGREMRLFIALKTTLYEDELYEVVKEVRNKIDDDVKWVTKDNLHVTTKFLGEVQKDFIPVISEILEHVSKILSPFYFKISGISGFPKKEDARVLFFSIIDNSHSIEKIMRLLDEAFSPYHFKAEESYVPHITFGRVRYNLVDLTKVEIAPFEFEVKSLGLTLFESVLRNEGPLYRELMTFDFKDKSV</sequence>
<proteinExistence type="inferred from homology"/>
<dbReference type="GO" id="GO:0008664">
    <property type="term" value="F:RNA 2',3'-cyclic 3'-phosphodiesterase activity"/>
    <property type="evidence" value="ECO:0007669"/>
    <property type="project" value="UniProtKB-EC"/>
</dbReference>
<evidence type="ECO:0000256" key="1">
    <source>
        <dbReference type="ARBA" id="ARBA00022801"/>
    </source>
</evidence>
<dbReference type="AlphaFoldDB" id="A0A7C4U0Y7"/>
<evidence type="ECO:0000256" key="2">
    <source>
        <dbReference type="HAMAP-Rule" id="MF_01940"/>
    </source>
</evidence>
<feature type="active site" description="Proton acceptor" evidence="2">
    <location>
        <position position="133"/>
    </location>
</feature>
<dbReference type="EMBL" id="DTHV01000099">
    <property type="protein sequence ID" value="HGW60387.1"/>
    <property type="molecule type" value="Genomic_DNA"/>
</dbReference>
<dbReference type="GO" id="GO:0004113">
    <property type="term" value="F:2',3'-cyclic-nucleotide 3'-phosphodiesterase activity"/>
    <property type="evidence" value="ECO:0007669"/>
    <property type="project" value="InterPro"/>
</dbReference>
<evidence type="ECO:0000313" key="4">
    <source>
        <dbReference type="EMBL" id="HGW60387.1"/>
    </source>
</evidence>
<comment type="similarity">
    <text evidence="2">Belongs to the 2H phosphoesterase superfamily. ThpR family.</text>
</comment>
<feature type="active site" description="Proton donor" evidence="2">
    <location>
        <position position="47"/>
    </location>
</feature>
<comment type="function">
    <text evidence="2">Hydrolyzes RNA 2',3'-cyclic phosphodiester to an RNA 2'-phosphomonoester.</text>
</comment>
<dbReference type="Pfam" id="PF02834">
    <property type="entry name" value="LigT_PEase"/>
    <property type="match status" value="2"/>
</dbReference>
<dbReference type="HAMAP" id="MF_01940">
    <property type="entry name" value="RNA_CPDase"/>
    <property type="match status" value="1"/>
</dbReference>
<dbReference type="Gene3D" id="3.90.1140.10">
    <property type="entry name" value="Cyclic phosphodiesterase"/>
    <property type="match status" value="1"/>
</dbReference>
<dbReference type="InterPro" id="IPR009097">
    <property type="entry name" value="Cyclic_Pdiesterase"/>
</dbReference>
<dbReference type="InterPro" id="IPR004175">
    <property type="entry name" value="RNA_CPDase"/>
</dbReference>
<accession>A0A7C4U0Y7</accession>
<gene>
    <name evidence="4" type="primary">thpR</name>
    <name evidence="4" type="ORF">ENV82_03025</name>
</gene>
<feature type="short sequence motif" description="HXTX 1" evidence="2">
    <location>
        <begin position="47"/>
        <end position="50"/>
    </location>
</feature>
<comment type="caution">
    <text evidence="4">The sequence shown here is derived from an EMBL/GenBank/DDBJ whole genome shotgun (WGS) entry which is preliminary data.</text>
</comment>
<reference evidence="4" key="1">
    <citation type="journal article" date="2020" name="mSystems">
        <title>Genome- and Community-Level Interaction Insights into Carbon Utilization and Element Cycling Functions of Hydrothermarchaeota in Hydrothermal Sediment.</title>
        <authorList>
            <person name="Zhou Z."/>
            <person name="Liu Y."/>
            <person name="Xu W."/>
            <person name="Pan J."/>
            <person name="Luo Z.H."/>
            <person name="Li M."/>
        </authorList>
    </citation>
    <scope>NUCLEOTIDE SEQUENCE [LARGE SCALE GENOMIC DNA]</scope>
    <source>
        <strain evidence="4">SpSt-794</strain>
    </source>
</reference>
<dbReference type="SUPFAM" id="SSF55144">
    <property type="entry name" value="LigT-like"/>
    <property type="match status" value="1"/>
</dbReference>
<dbReference type="PANTHER" id="PTHR35561:SF1">
    <property type="entry name" value="RNA 2',3'-CYCLIC PHOSPHODIESTERASE"/>
    <property type="match status" value="1"/>
</dbReference>
<feature type="domain" description="Phosphoesterase HXTX" evidence="3">
    <location>
        <begin position="21"/>
        <end position="97"/>
    </location>
</feature>
<protein>
    <recommendedName>
        <fullName evidence="2">RNA 2',3'-cyclic phosphodiesterase</fullName>
        <shortName evidence="2">RNA 2',3'-CPDase</shortName>
        <ecNumber evidence="2">3.1.4.58</ecNumber>
    </recommendedName>
</protein>
<dbReference type="InterPro" id="IPR014051">
    <property type="entry name" value="Phosphoesterase_HXTX"/>
</dbReference>
<organism evidence="4">
    <name type="scientific">Caldisericum exile</name>
    <dbReference type="NCBI Taxonomy" id="693075"/>
    <lineage>
        <taxon>Bacteria</taxon>
        <taxon>Pseudomonadati</taxon>
        <taxon>Caldisericota/Cryosericota group</taxon>
        <taxon>Caldisericota</taxon>
        <taxon>Caldisericia</taxon>
        <taxon>Caldisericales</taxon>
        <taxon>Caldisericaceae</taxon>
        <taxon>Caldisericum</taxon>
    </lineage>
</organism>
<dbReference type="EC" id="3.1.4.58" evidence="2"/>
<feature type="domain" description="Phosphoesterase HXTX" evidence="3">
    <location>
        <begin position="107"/>
        <end position="177"/>
    </location>
</feature>
<evidence type="ECO:0000259" key="3">
    <source>
        <dbReference type="Pfam" id="PF02834"/>
    </source>
</evidence>
<name>A0A7C4U0Y7_9BACT</name>
<feature type="short sequence motif" description="HXTX 2" evidence="2">
    <location>
        <begin position="133"/>
        <end position="136"/>
    </location>
</feature>
<comment type="catalytic activity">
    <reaction evidence="2">
        <text>a 3'-end 2',3'-cyclophospho-ribonucleotide-RNA + H2O = a 3'-end 2'-phospho-ribonucleotide-RNA + H(+)</text>
        <dbReference type="Rhea" id="RHEA:11828"/>
        <dbReference type="Rhea" id="RHEA-COMP:10464"/>
        <dbReference type="Rhea" id="RHEA-COMP:17353"/>
        <dbReference type="ChEBI" id="CHEBI:15377"/>
        <dbReference type="ChEBI" id="CHEBI:15378"/>
        <dbReference type="ChEBI" id="CHEBI:83064"/>
        <dbReference type="ChEBI" id="CHEBI:173113"/>
        <dbReference type="EC" id="3.1.4.58"/>
    </reaction>
</comment>
<dbReference type="PANTHER" id="PTHR35561">
    <property type="entry name" value="RNA 2',3'-CYCLIC PHOSPHODIESTERASE"/>
    <property type="match status" value="1"/>
</dbReference>